<dbReference type="HAMAP" id="MF_02120">
    <property type="entry name" value="LysA"/>
    <property type="match status" value="1"/>
</dbReference>
<dbReference type="CDD" id="cd06828">
    <property type="entry name" value="PLPDE_III_DapDC"/>
    <property type="match status" value="1"/>
</dbReference>
<evidence type="ECO:0000256" key="7">
    <source>
        <dbReference type="PIRSR" id="PIRSR600183-50"/>
    </source>
</evidence>
<feature type="binding site" evidence="6">
    <location>
        <position position="413"/>
    </location>
    <ligand>
        <name>substrate</name>
    </ligand>
</feature>
<dbReference type="Gene3D" id="2.40.37.10">
    <property type="entry name" value="Lyase, Ornithine Decarboxylase, Chain A, domain 1"/>
    <property type="match status" value="2"/>
</dbReference>
<keyword evidence="3 6" id="KW-0663">Pyridoxal phosphate</keyword>
<protein>
    <recommendedName>
        <fullName evidence="6">Diaminopimelate decarboxylase</fullName>
        <shortName evidence="6">DAP decarboxylase</shortName>
        <shortName evidence="6">DAPDC</shortName>
        <ecNumber evidence="6">4.1.1.20</ecNumber>
    </recommendedName>
</protein>
<dbReference type="Pfam" id="PF02784">
    <property type="entry name" value="Orn_Arg_deC_N"/>
    <property type="match status" value="2"/>
</dbReference>
<evidence type="ECO:0000313" key="11">
    <source>
        <dbReference type="EMBL" id="XDS48336.1"/>
    </source>
</evidence>
<comment type="subunit">
    <text evidence="6">Homodimer.</text>
</comment>
<dbReference type="GO" id="GO:0008836">
    <property type="term" value="F:diaminopimelate decarboxylase activity"/>
    <property type="evidence" value="ECO:0007669"/>
    <property type="project" value="UniProtKB-UniRule"/>
</dbReference>
<feature type="domain" description="Orn/DAP/Arg decarboxylase 2 N-terminal" evidence="9">
    <location>
        <begin position="61"/>
        <end position="190"/>
    </location>
</feature>
<name>A0AB39UH70_9BIFI</name>
<evidence type="ECO:0000256" key="6">
    <source>
        <dbReference type="HAMAP-Rule" id="MF_02120"/>
    </source>
</evidence>
<dbReference type="PANTHER" id="PTHR43727:SF2">
    <property type="entry name" value="GROUP IV DECARBOXYLASE"/>
    <property type="match status" value="1"/>
</dbReference>
<feature type="compositionally biased region" description="Polar residues" evidence="8">
    <location>
        <begin position="212"/>
        <end position="226"/>
    </location>
</feature>
<evidence type="ECO:0000256" key="4">
    <source>
        <dbReference type="ARBA" id="ARBA00023154"/>
    </source>
</evidence>
<proteinExistence type="inferred from homology"/>
<dbReference type="InterPro" id="IPR009006">
    <property type="entry name" value="Ala_racemase/Decarboxylase_C"/>
</dbReference>
<evidence type="ECO:0000313" key="12">
    <source>
        <dbReference type="EMBL" id="XDS51405.1"/>
    </source>
</evidence>
<keyword evidence="4 6" id="KW-0457">Lysine biosynthesis</keyword>
<dbReference type="InterPro" id="IPR022644">
    <property type="entry name" value="De-COase2_N"/>
</dbReference>
<dbReference type="PRINTS" id="PR01179">
    <property type="entry name" value="ODADCRBXLASE"/>
</dbReference>
<feature type="binding site" evidence="6">
    <location>
        <position position="409"/>
    </location>
    <ligand>
        <name>substrate</name>
    </ligand>
</feature>
<dbReference type="InterPro" id="IPR000183">
    <property type="entry name" value="Orn/DAP/Arg_de-COase"/>
</dbReference>
<gene>
    <name evidence="6" type="primary">lysA</name>
    <name evidence="12" type="ORF">QN062_04345</name>
    <name evidence="11" type="ORF">QN216_08360</name>
    <name evidence="10" type="ORF">QN217_02105</name>
</gene>
<dbReference type="GO" id="GO:0030170">
    <property type="term" value="F:pyridoxal phosphate binding"/>
    <property type="evidence" value="ECO:0007669"/>
    <property type="project" value="UniProtKB-UniRule"/>
</dbReference>
<feature type="binding site" evidence="6">
    <location>
        <position position="470"/>
    </location>
    <ligand>
        <name>pyridoxal 5'-phosphate</name>
        <dbReference type="ChEBI" id="CHEBI:597326"/>
    </ligand>
</feature>
<comment type="catalytic activity">
    <reaction evidence="6">
        <text>meso-2,6-diaminopimelate + H(+) = L-lysine + CO2</text>
        <dbReference type="Rhea" id="RHEA:15101"/>
        <dbReference type="ChEBI" id="CHEBI:15378"/>
        <dbReference type="ChEBI" id="CHEBI:16526"/>
        <dbReference type="ChEBI" id="CHEBI:32551"/>
        <dbReference type="ChEBI" id="CHEBI:57791"/>
        <dbReference type="EC" id="4.1.1.20"/>
    </reaction>
</comment>
<accession>A0AB39UH70</accession>
<organism evidence="11">
    <name type="scientific">Bifidobacterium fermentum</name>
    <dbReference type="NCBI Taxonomy" id="3059035"/>
    <lineage>
        <taxon>Bacteria</taxon>
        <taxon>Bacillati</taxon>
        <taxon>Actinomycetota</taxon>
        <taxon>Actinomycetes</taxon>
        <taxon>Bifidobacteriales</taxon>
        <taxon>Bifidobacteriaceae</taxon>
        <taxon>Bifidobacterium</taxon>
    </lineage>
</organism>
<comment type="function">
    <text evidence="6">Specifically catalyzes the decarboxylation of meso-diaminopimelate (meso-DAP) to L-lysine.</text>
</comment>
<feature type="domain" description="Orn/DAP/Arg decarboxylase 2 N-terminal" evidence="9">
    <location>
        <begin position="269"/>
        <end position="371"/>
    </location>
</feature>
<evidence type="ECO:0000256" key="8">
    <source>
        <dbReference type="SAM" id="MobiDB-lite"/>
    </source>
</evidence>
<dbReference type="PANTHER" id="PTHR43727">
    <property type="entry name" value="DIAMINOPIMELATE DECARBOXYLASE"/>
    <property type="match status" value="1"/>
</dbReference>
<comment type="similarity">
    <text evidence="6">Belongs to the Orn/Lys/Arg decarboxylase class-II family. LysA subfamily.</text>
</comment>
<keyword evidence="6" id="KW-0028">Amino-acid biosynthesis</keyword>
<dbReference type="SUPFAM" id="SSF51419">
    <property type="entry name" value="PLP-binding barrel"/>
    <property type="match status" value="2"/>
</dbReference>
<dbReference type="EC" id="4.1.1.20" evidence="6"/>
<dbReference type="PRINTS" id="PR01181">
    <property type="entry name" value="DAPDCRBXLASE"/>
</dbReference>
<evidence type="ECO:0000256" key="3">
    <source>
        <dbReference type="ARBA" id="ARBA00022898"/>
    </source>
</evidence>
<dbReference type="RefSeq" id="WP_369342368.1">
    <property type="nucleotide sequence ID" value="NZ_CP129675.1"/>
</dbReference>
<feature type="modified residue" description="N6-(pyridoxal phosphate)lysine" evidence="6 7">
    <location>
        <position position="75"/>
    </location>
</feature>
<dbReference type="AlphaFoldDB" id="A0AB39UH70"/>
<evidence type="ECO:0000256" key="2">
    <source>
        <dbReference type="ARBA" id="ARBA00022793"/>
    </source>
</evidence>
<sequence>MNAAPGITPIWPSGTNVCKGQMRFGGIGVAELVERFGTPVYLMDLDTMVGRAQWFRDVAVTAFPNVTTHVSYSTKAFISKEVVRLLLRQGLFIDTCSMGEMRIALAAGAPGRRMVLHGNNKSDDEIALAIEQGFAKIVVDEPDEPARIAAIAHRLGKVARVMLRVTVGIHAGGHEYISTAHEDQKFGVPLLKGGSDPTMLEIDFSAGAGGPSRSTGSRSADGSTASRRLSSLYAHTPQEARENSDDELARAMDAIADGPALGVLKDIHSRSEDLELVGIHAHIGSQIHDAAAYAESAKRLMLLRRTFWATDGFMLPEVDLGGGFSIAYTDSDTSMDIESTMAVLSDAISATTQRLGLPAPVLSFEPGRWIAGPSGVTLYRVGTVKPVRLSDGTVRTYVSVDGGMSDNIRPALYGADYAVRLANRCGSDSTMLVRVVGKHCESGDVVVHDAQLPEDVQRGDILAVPVTGAYCRTMASNYNQLPTPAVIGISEGKAHVLIKAMTIEDLLALDQD</sequence>
<keyword evidence="5 6" id="KW-0456">Lyase</keyword>
<comment type="pathway">
    <text evidence="6">Amino-acid biosynthesis; L-lysine biosynthesis via DAP pathway; L-lysine from DL-2,6-diaminopimelate: step 1/1.</text>
</comment>
<dbReference type="EMBL" id="CP129675">
    <property type="protein sequence ID" value="XDS46959.1"/>
    <property type="molecule type" value="Genomic_DNA"/>
</dbReference>
<dbReference type="EMBL" id="CP129682">
    <property type="protein sequence ID" value="XDS48336.1"/>
    <property type="molecule type" value="Genomic_DNA"/>
</dbReference>
<feature type="binding site" evidence="6">
    <location>
        <position position="368"/>
    </location>
    <ligand>
        <name>substrate</name>
    </ligand>
</feature>
<dbReference type="GO" id="GO:0009089">
    <property type="term" value="P:lysine biosynthetic process via diaminopimelate"/>
    <property type="evidence" value="ECO:0007669"/>
    <property type="project" value="UniProtKB-UniRule"/>
</dbReference>
<reference evidence="11" key="1">
    <citation type="submission" date="2023-07" db="EMBL/GenBank/DDBJ databases">
        <title>Bifidobacterium aquikefiriaerophilum sp. nov. and Bifidobacterium eccum sp. nov., isolated from water kefir.</title>
        <authorList>
            <person name="Breselge S."/>
            <person name="Bellassi P."/>
            <person name="Barcenilla C."/>
            <person name="Alvarez-Ordonez A."/>
            <person name="Morelli L."/>
            <person name="Cotter P.D."/>
        </authorList>
    </citation>
    <scope>NUCLEOTIDE SEQUENCE</scope>
    <source>
        <strain evidence="12">WK012_4_13</strain>
        <strain evidence="11">WK013_4_14</strain>
        <strain evidence="10">WK048_4_13</strain>
    </source>
</reference>
<dbReference type="InterPro" id="IPR002986">
    <property type="entry name" value="DAP_deCOOHase_LysA"/>
</dbReference>
<evidence type="ECO:0000313" key="10">
    <source>
        <dbReference type="EMBL" id="XDS46959.1"/>
    </source>
</evidence>
<dbReference type="KEGG" id="bfk:QN062_04345"/>
<feature type="binding site" evidence="6">
    <location>
        <position position="323"/>
    </location>
    <ligand>
        <name>pyridoxal 5'-phosphate</name>
        <dbReference type="ChEBI" id="CHEBI:597326"/>
    </ligand>
</feature>
<feature type="region of interest" description="Disordered" evidence="8">
    <location>
        <begin position="201"/>
        <end position="226"/>
    </location>
</feature>
<evidence type="ECO:0000259" key="9">
    <source>
        <dbReference type="Pfam" id="PF02784"/>
    </source>
</evidence>
<dbReference type="EMBL" id="CP129683">
    <property type="protein sequence ID" value="XDS51405.1"/>
    <property type="molecule type" value="Genomic_DNA"/>
</dbReference>
<feature type="active site" description="Proton donor" evidence="7">
    <location>
        <position position="440"/>
    </location>
</feature>
<dbReference type="SUPFAM" id="SSF50621">
    <property type="entry name" value="Alanine racemase C-terminal domain-like"/>
    <property type="match status" value="1"/>
</dbReference>
<feature type="binding site" evidence="6">
    <location>
        <position position="441"/>
    </location>
    <ligand>
        <name>substrate</name>
    </ligand>
</feature>
<evidence type="ECO:0000256" key="5">
    <source>
        <dbReference type="ARBA" id="ARBA00023239"/>
    </source>
</evidence>
<comment type="cofactor">
    <cofactor evidence="1 6 7">
        <name>pyridoxal 5'-phosphate</name>
        <dbReference type="ChEBI" id="CHEBI:597326"/>
    </cofactor>
</comment>
<dbReference type="Gene3D" id="3.20.20.10">
    <property type="entry name" value="Alanine racemase"/>
    <property type="match status" value="2"/>
</dbReference>
<dbReference type="InterPro" id="IPR029066">
    <property type="entry name" value="PLP-binding_barrel"/>
</dbReference>
<feature type="binding site" evidence="6">
    <location>
        <position position="470"/>
    </location>
    <ligand>
        <name>substrate</name>
    </ligand>
</feature>
<feature type="binding site" evidence="6">
    <location>
        <begin position="365"/>
        <end position="368"/>
    </location>
    <ligand>
        <name>pyridoxal 5'-phosphate</name>
        <dbReference type="ChEBI" id="CHEBI:597326"/>
    </ligand>
</feature>
<evidence type="ECO:0000256" key="1">
    <source>
        <dbReference type="ARBA" id="ARBA00001933"/>
    </source>
</evidence>
<keyword evidence="2 6" id="KW-0210">Decarboxylase</keyword>